<name>A0A6P2BMD6_9ACTN</name>
<dbReference type="EMBL" id="RPFW01000010">
    <property type="protein sequence ID" value="TVZ00120.1"/>
    <property type="molecule type" value="Genomic_DNA"/>
</dbReference>
<dbReference type="OrthoDB" id="9792035at2"/>
<reference evidence="1 2" key="1">
    <citation type="submission" date="2018-11" db="EMBL/GenBank/DDBJ databases">
        <title>Trebonia kvetii gen.nov., sp.nov., a novel acidophilic actinobacterium, and proposal of the new actinobacterial family Treboniaceae fam. nov.</title>
        <authorList>
            <person name="Rapoport D."/>
            <person name="Sagova-Mareckova M."/>
            <person name="Sedlacek I."/>
            <person name="Provaznik J."/>
            <person name="Kralova S."/>
            <person name="Pavlinic D."/>
            <person name="Benes V."/>
            <person name="Kopecky J."/>
        </authorList>
    </citation>
    <scope>NUCLEOTIDE SEQUENCE [LARGE SCALE GENOMIC DNA]</scope>
    <source>
        <strain evidence="1 2">15Tr583</strain>
    </source>
</reference>
<dbReference type="RefSeq" id="WP_145861716.1">
    <property type="nucleotide sequence ID" value="NZ_RPFW01000010.1"/>
</dbReference>
<evidence type="ECO:0000313" key="1">
    <source>
        <dbReference type="EMBL" id="TVZ00120.1"/>
    </source>
</evidence>
<dbReference type="AlphaFoldDB" id="A0A6P2BMD6"/>
<keyword evidence="2" id="KW-1185">Reference proteome</keyword>
<organism evidence="1 2">
    <name type="scientific">Trebonia kvetii</name>
    <dbReference type="NCBI Taxonomy" id="2480626"/>
    <lineage>
        <taxon>Bacteria</taxon>
        <taxon>Bacillati</taxon>
        <taxon>Actinomycetota</taxon>
        <taxon>Actinomycetes</taxon>
        <taxon>Streptosporangiales</taxon>
        <taxon>Treboniaceae</taxon>
        <taxon>Trebonia</taxon>
    </lineage>
</organism>
<proteinExistence type="predicted"/>
<protein>
    <submittedName>
        <fullName evidence="1">Uncharacterized protein</fullName>
    </submittedName>
</protein>
<accession>A0A6P2BMD6</accession>
<gene>
    <name evidence="1" type="ORF">EAS64_39350</name>
</gene>
<sequence length="236" mass="26826">MAETRRCERCGSEFEPKREHARFCSARCRVAWNRENWNRVNRDQQKWGSENWETRRRQGTQTSALGWAITAMQDTTGRLGRTKAGNRAEAFAVIGEAVWWVTIVDATLVRYYPDEYDEALARMPAAQRRTLETMLAGLRFVRNRMGYYADHADFIQPCPDEEAGGDAPITEWNWRSLPVPALETLPPRGQEWELSRYEAYQDLLADHTVGETFGQTSGFLDLVASTAKAEADAAAG</sequence>
<comment type="caution">
    <text evidence="1">The sequence shown here is derived from an EMBL/GenBank/DDBJ whole genome shotgun (WGS) entry which is preliminary data.</text>
</comment>
<dbReference type="Proteomes" id="UP000460272">
    <property type="component" value="Unassembled WGS sequence"/>
</dbReference>
<evidence type="ECO:0000313" key="2">
    <source>
        <dbReference type="Proteomes" id="UP000460272"/>
    </source>
</evidence>